<comment type="caution">
    <text evidence="3">The sequence shown here is derived from an EMBL/GenBank/DDBJ whole genome shotgun (WGS) entry which is preliminary data.</text>
</comment>
<dbReference type="Pfam" id="PF00481">
    <property type="entry name" value="PP2C"/>
    <property type="match status" value="1"/>
</dbReference>
<feature type="compositionally biased region" description="Low complexity" evidence="1">
    <location>
        <begin position="75"/>
        <end position="85"/>
    </location>
</feature>
<feature type="compositionally biased region" description="Low complexity" evidence="1">
    <location>
        <begin position="414"/>
        <end position="423"/>
    </location>
</feature>
<dbReference type="InterPro" id="IPR036457">
    <property type="entry name" value="PPM-type-like_dom_sf"/>
</dbReference>
<dbReference type="InterPro" id="IPR001932">
    <property type="entry name" value="PPM-type_phosphatase-like_dom"/>
</dbReference>
<feature type="compositionally biased region" description="Polar residues" evidence="1">
    <location>
        <begin position="57"/>
        <end position="68"/>
    </location>
</feature>
<name>A0AAN8RC77_9PEZI</name>
<sequence>MISPAASSLPVLTNEVCSMSFAMPVTTRRKHNLQMQTSPVTSSVSSGSAPDTRLEGTISTTYASTSSGLDLHHPTTSSSASTSSARHQEQSHILQSTTVHKITPAEATRILNEQAVDISSIPSIECSGICKVQIATLPANEQNEDTYAYDFLPDAFTKYGDGAGVGVQEKNWSFFAVYDGHYGPSTSTYLKSALIPAVYTSLLNLYKSHLPGQPPTSLVTSTISTAFTTLDSTLTSIAIPSSTQGSCALLTFYDTRHNRLFTACTGDSRSILGKRLGSPSNTRWLSRPLSIDQNFASNPSEVTRVESEHPGEKDVIIQGRLIGDLAVSRAFGNRRFKVPDELGGKTTRNKRQYGVLKSPPYITAEPVITVHEGVKDGDFVLLATDGLWDFLSSEDAVALVGRWTDEHITPALRGSNNNTNGSGSKRKTKLTSSQEEIYVFEKDPNVGVHLIRNALGGAREGKLLFTLGLEPGINKAKKHRDDITVLAVFFGS</sequence>
<dbReference type="AlphaFoldDB" id="A0AAN8RC77"/>
<feature type="region of interest" description="Disordered" evidence="1">
    <location>
        <begin position="411"/>
        <end position="430"/>
    </location>
</feature>
<feature type="region of interest" description="Disordered" evidence="1">
    <location>
        <begin position="30"/>
        <end position="99"/>
    </location>
</feature>
<dbReference type="PANTHER" id="PTHR13832">
    <property type="entry name" value="PROTEIN PHOSPHATASE 2C"/>
    <property type="match status" value="1"/>
</dbReference>
<feature type="domain" description="PPM-type phosphatase" evidence="2">
    <location>
        <begin position="131"/>
        <end position="490"/>
    </location>
</feature>
<dbReference type="EMBL" id="JAVHNR010000005">
    <property type="protein sequence ID" value="KAK6342747.1"/>
    <property type="molecule type" value="Genomic_DNA"/>
</dbReference>
<proteinExistence type="predicted"/>
<evidence type="ECO:0000313" key="3">
    <source>
        <dbReference type="EMBL" id="KAK6342747.1"/>
    </source>
</evidence>
<dbReference type="InterPro" id="IPR015655">
    <property type="entry name" value="PP2C"/>
</dbReference>
<keyword evidence="4" id="KW-1185">Reference proteome</keyword>
<reference evidence="3 4" key="1">
    <citation type="submission" date="2019-10" db="EMBL/GenBank/DDBJ databases">
        <authorList>
            <person name="Palmer J.M."/>
        </authorList>
    </citation>
    <scope>NUCLEOTIDE SEQUENCE [LARGE SCALE GENOMIC DNA]</scope>
    <source>
        <strain evidence="3 4">TWF718</strain>
    </source>
</reference>
<dbReference type="PROSITE" id="PS51746">
    <property type="entry name" value="PPM_2"/>
    <property type="match status" value="1"/>
</dbReference>
<dbReference type="GO" id="GO:0005739">
    <property type="term" value="C:mitochondrion"/>
    <property type="evidence" value="ECO:0007669"/>
    <property type="project" value="TreeGrafter"/>
</dbReference>
<dbReference type="CDD" id="cd00143">
    <property type="entry name" value="PP2Cc"/>
    <property type="match status" value="1"/>
</dbReference>
<organism evidence="3 4">
    <name type="scientific">Orbilia javanica</name>
    <dbReference type="NCBI Taxonomy" id="47235"/>
    <lineage>
        <taxon>Eukaryota</taxon>
        <taxon>Fungi</taxon>
        <taxon>Dikarya</taxon>
        <taxon>Ascomycota</taxon>
        <taxon>Pezizomycotina</taxon>
        <taxon>Orbiliomycetes</taxon>
        <taxon>Orbiliales</taxon>
        <taxon>Orbiliaceae</taxon>
        <taxon>Orbilia</taxon>
    </lineage>
</organism>
<dbReference type="Gene3D" id="3.60.40.10">
    <property type="entry name" value="PPM-type phosphatase domain"/>
    <property type="match status" value="1"/>
</dbReference>
<dbReference type="PANTHER" id="PTHR13832:SF792">
    <property type="entry name" value="GM14286P"/>
    <property type="match status" value="1"/>
</dbReference>
<protein>
    <recommendedName>
        <fullName evidence="2">PPM-type phosphatase domain-containing protein</fullName>
    </recommendedName>
</protein>
<evidence type="ECO:0000256" key="1">
    <source>
        <dbReference type="SAM" id="MobiDB-lite"/>
    </source>
</evidence>
<dbReference type="SUPFAM" id="SSF81606">
    <property type="entry name" value="PP2C-like"/>
    <property type="match status" value="1"/>
</dbReference>
<feature type="compositionally biased region" description="Low complexity" evidence="1">
    <location>
        <begin position="37"/>
        <end position="48"/>
    </location>
</feature>
<dbReference type="GO" id="GO:0004741">
    <property type="term" value="F:[pyruvate dehydrogenase (acetyl-transferring)]-phosphatase activity"/>
    <property type="evidence" value="ECO:0007669"/>
    <property type="project" value="TreeGrafter"/>
</dbReference>
<dbReference type="SMART" id="SM00332">
    <property type="entry name" value="PP2Cc"/>
    <property type="match status" value="1"/>
</dbReference>
<gene>
    <name evidence="3" type="ORF">TWF718_008135</name>
</gene>
<accession>A0AAN8RC77</accession>
<dbReference type="Proteomes" id="UP001313282">
    <property type="component" value="Unassembled WGS sequence"/>
</dbReference>
<evidence type="ECO:0000313" key="4">
    <source>
        <dbReference type="Proteomes" id="UP001313282"/>
    </source>
</evidence>
<evidence type="ECO:0000259" key="2">
    <source>
        <dbReference type="PROSITE" id="PS51746"/>
    </source>
</evidence>